<reference evidence="2" key="1">
    <citation type="submission" date="2017-03" db="EMBL/GenBank/DDBJ databases">
        <title>Phytopthora megakarya and P. palmivora, two closely related causual agents of cacao black pod achieved similar genome size and gene model numbers by different mechanisms.</title>
        <authorList>
            <person name="Ali S."/>
            <person name="Shao J."/>
            <person name="Larry D.J."/>
            <person name="Kronmiller B."/>
            <person name="Shen D."/>
            <person name="Strem M.D."/>
            <person name="Melnick R.L."/>
            <person name="Guiltinan M.J."/>
            <person name="Tyler B.M."/>
            <person name="Meinhardt L.W."/>
            <person name="Bailey B.A."/>
        </authorList>
    </citation>
    <scope>NUCLEOTIDE SEQUENCE [LARGE SCALE GENOMIC DNA]</scope>
    <source>
        <strain evidence="2">zdho120</strain>
    </source>
</reference>
<organism evidence="1 2">
    <name type="scientific">Phytophthora megakarya</name>
    <dbReference type="NCBI Taxonomy" id="4795"/>
    <lineage>
        <taxon>Eukaryota</taxon>
        <taxon>Sar</taxon>
        <taxon>Stramenopiles</taxon>
        <taxon>Oomycota</taxon>
        <taxon>Peronosporomycetes</taxon>
        <taxon>Peronosporales</taxon>
        <taxon>Peronosporaceae</taxon>
        <taxon>Phytophthora</taxon>
    </lineage>
</organism>
<dbReference type="Proteomes" id="UP000198211">
    <property type="component" value="Unassembled WGS sequence"/>
</dbReference>
<evidence type="ECO:0000313" key="1">
    <source>
        <dbReference type="EMBL" id="OWZ04335.1"/>
    </source>
</evidence>
<evidence type="ECO:0000313" key="2">
    <source>
        <dbReference type="Proteomes" id="UP000198211"/>
    </source>
</evidence>
<accession>A0A225VG64</accession>
<dbReference type="STRING" id="4795.A0A225VG64"/>
<name>A0A225VG64_9STRA</name>
<gene>
    <name evidence="1" type="ORF">PHMEG_00023776</name>
</gene>
<proteinExistence type="predicted"/>
<dbReference type="EMBL" id="NBNE01005018">
    <property type="protein sequence ID" value="OWZ04335.1"/>
    <property type="molecule type" value="Genomic_DNA"/>
</dbReference>
<keyword evidence="2" id="KW-1185">Reference proteome</keyword>
<protein>
    <submittedName>
        <fullName evidence="1">Uncharacterized protein</fullName>
    </submittedName>
</protein>
<dbReference type="AlphaFoldDB" id="A0A225VG64"/>
<comment type="caution">
    <text evidence="1">The sequence shown here is derived from an EMBL/GenBank/DDBJ whole genome shotgun (WGS) entry which is preliminary data.</text>
</comment>
<sequence>MDKFGMYFAFSEGKKGKLLARNAAMQYYRQAKIWILDQFPPPSSVTFVAKAPPCTKADLKRMLVHLYTNACSESDYQDLYTNACSESDYQDASLLCLLWFLFGRASDLSKIRKRNISIDRDAPAAVVAVALTSHSFYRGGAQHANGCEQMTARWIFDRGTWKLSTTNNGFNYIFNTSREDHMIAKVLSRYQCPDNETTTRILRRWRQPDISSAFLLATYLPVTTCHLAVRRHAAGWWLLDSRAVADNGASGLSLAF</sequence>